<geneLocation type="plasmid" evidence="5">
    <name>pct3</name>
</geneLocation>
<sequence>MISFENNKLNNLALPMSIVRMLTTINEYKGKQDLYKKQSPQILNTLKDVAVIQSTESSNRIEGIYTSNKRLRELMDNKIEPRDRSESEIAGYRDVLNTIHSAFDAIPIKSSVLLQLHRDLYKFSSAKGGNYKNIDNVIEEILPNGTKYIRFKPVDAFSTPSYMERLCVEYRKEIAKEEIEPLVLIAAFILDFLCIHPFNDGNGRMSRLLTLLLLYQSGFEVGRFISLEKIIEDSKETYYEALNKSSMLWHDGRNNLYIWLEYFLGVIIKAYKELEDRVGCIENTKGSKSERIEMAIEGKLGYFTKNEIRTICPDVGEATINRVFEKLKVEGKIEAVGKGRTTKWKKL</sequence>
<dbReference type="PROSITE" id="PS51459">
    <property type="entry name" value="FIDO"/>
    <property type="match status" value="1"/>
</dbReference>
<protein>
    <submittedName>
        <fullName evidence="4">Fic family protein</fullName>
    </submittedName>
</protein>
<evidence type="ECO:0000313" key="4">
    <source>
        <dbReference type="EMBL" id="AOR25170.1"/>
    </source>
</evidence>
<dbReference type="RefSeq" id="WP_069681286.1">
    <property type="nucleotide sequence ID" value="NZ_CP017256.2"/>
</dbReference>
<dbReference type="SUPFAM" id="SSF140931">
    <property type="entry name" value="Fic-like"/>
    <property type="match status" value="1"/>
</dbReference>
<dbReference type="Pfam" id="PF02661">
    <property type="entry name" value="Fic"/>
    <property type="match status" value="1"/>
</dbReference>
<dbReference type="InterPro" id="IPR040198">
    <property type="entry name" value="Fido_containing"/>
</dbReference>
<evidence type="ECO:0000313" key="5">
    <source>
        <dbReference type="Proteomes" id="UP000094652"/>
    </source>
</evidence>
<dbReference type="EMBL" id="CP017256">
    <property type="protein sequence ID" value="AOR25170.1"/>
    <property type="molecule type" value="Genomic_DNA"/>
</dbReference>
<evidence type="ECO:0000259" key="3">
    <source>
        <dbReference type="PROSITE" id="PS51459"/>
    </source>
</evidence>
<dbReference type="Proteomes" id="UP000094652">
    <property type="component" value="Plasmid pCt3"/>
</dbReference>
<dbReference type="KEGG" id="ctae:BGI42_15645"/>
<reference evidence="5" key="1">
    <citation type="submission" date="2016-09" db="EMBL/GenBank/DDBJ databases">
        <title>Genomics of Clostridium taeniosporum, an organism which forms endospores with ribbon-like appendages.</title>
        <authorList>
            <person name="Walker J.R."/>
        </authorList>
    </citation>
    <scope>NUCLEOTIDE SEQUENCE [LARGE SCALE GENOMIC DNA]</scope>
    <source>
        <strain evidence="5">1/k</strain>
        <plasmid evidence="5">Plasmid pct3</plasmid>
    </source>
</reference>
<dbReference type="PANTHER" id="PTHR13504:SF38">
    <property type="entry name" value="FIDO DOMAIN-CONTAINING PROTEIN"/>
    <property type="match status" value="1"/>
</dbReference>
<name>A0A1D7XPP4_9CLOT</name>
<keyword evidence="2" id="KW-0067">ATP-binding</keyword>
<keyword evidence="5" id="KW-1185">Reference proteome</keyword>
<dbReference type="AlphaFoldDB" id="A0A1D7XPP4"/>
<organism evidence="4 5">
    <name type="scientific">Clostridium taeniosporum</name>
    <dbReference type="NCBI Taxonomy" id="394958"/>
    <lineage>
        <taxon>Bacteria</taxon>
        <taxon>Bacillati</taxon>
        <taxon>Bacillota</taxon>
        <taxon>Clostridia</taxon>
        <taxon>Eubacteriales</taxon>
        <taxon>Clostridiaceae</taxon>
        <taxon>Clostridium</taxon>
    </lineage>
</organism>
<feature type="domain" description="Fido" evidence="3">
    <location>
        <begin position="108"/>
        <end position="265"/>
    </location>
</feature>
<feature type="binding site" evidence="2">
    <location>
        <begin position="238"/>
        <end position="239"/>
    </location>
    <ligand>
        <name>ATP</name>
        <dbReference type="ChEBI" id="CHEBI:30616"/>
    </ligand>
</feature>
<dbReference type="PANTHER" id="PTHR13504">
    <property type="entry name" value="FIDO DOMAIN-CONTAINING PROTEIN DDB_G0283145"/>
    <property type="match status" value="1"/>
</dbReference>
<dbReference type="GO" id="GO:0005524">
    <property type="term" value="F:ATP binding"/>
    <property type="evidence" value="ECO:0007669"/>
    <property type="project" value="UniProtKB-KW"/>
</dbReference>
<feature type="active site" evidence="1">
    <location>
        <position position="196"/>
    </location>
</feature>
<accession>A0A1D7XPP4</accession>
<keyword evidence="2" id="KW-0547">Nucleotide-binding</keyword>
<proteinExistence type="predicted"/>
<dbReference type="InterPro" id="IPR036597">
    <property type="entry name" value="Fido-like_dom_sf"/>
</dbReference>
<dbReference type="InterPro" id="IPR003812">
    <property type="entry name" value="Fido"/>
</dbReference>
<gene>
    <name evidence="4" type="ORF">BGI42_15645</name>
</gene>
<dbReference type="OrthoDB" id="9813719at2"/>
<evidence type="ECO:0000256" key="2">
    <source>
        <dbReference type="PIRSR" id="PIRSR640198-2"/>
    </source>
</evidence>
<dbReference type="Gene3D" id="1.10.3290.10">
    <property type="entry name" value="Fido-like domain"/>
    <property type="match status" value="1"/>
</dbReference>
<keyword evidence="4" id="KW-0614">Plasmid</keyword>
<feature type="binding site" evidence="2">
    <location>
        <begin position="200"/>
        <end position="207"/>
    </location>
    <ligand>
        <name>ATP</name>
        <dbReference type="ChEBI" id="CHEBI:30616"/>
    </ligand>
</feature>
<evidence type="ECO:0000256" key="1">
    <source>
        <dbReference type="PIRSR" id="PIRSR640198-1"/>
    </source>
</evidence>